<evidence type="ECO:0000256" key="7">
    <source>
        <dbReference type="ARBA" id="ARBA00023015"/>
    </source>
</evidence>
<dbReference type="GO" id="GO:0031848">
    <property type="term" value="P:protection from non-homologous end joining at telomere"/>
    <property type="evidence" value="ECO:0007669"/>
    <property type="project" value="TreeGrafter"/>
</dbReference>
<evidence type="ECO:0000256" key="11">
    <source>
        <dbReference type="ARBA" id="ARBA00032471"/>
    </source>
</evidence>
<comment type="subcellular location">
    <subcellularLocation>
        <location evidence="2">Chromosome</location>
        <location evidence="2">Telomere</location>
    </subcellularLocation>
    <subcellularLocation>
        <location evidence="1">Nucleus</location>
    </subcellularLocation>
</comment>
<evidence type="ECO:0000256" key="9">
    <source>
        <dbReference type="ARBA" id="ARBA00023163"/>
    </source>
</evidence>
<dbReference type="AlphaFoldDB" id="A0AAD9S317"/>
<accession>A0AAD9S317</accession>
<feature type="compositionally biased region" description="Polar residues" evidence="12">
    <location>
        <begin position="653"/>
        <end position="668"/>
    </location>
</feature>
<feature type="compositionally biased region" description="Acidic residues" evidence="12">
    <location>
        <begin position="436"/>
        <end position="451"/>
    </location>
</feature>
<dbReference type="Pfam" id="PF00612">
    <property type="entry name" value="IQ"/>
    <property type="match status" value="1"/>
</dbReference>
<dbReference type="GO" id="GO:0010833">
    <property type="term" value="P:telomere maintenance via telomere lengthening"/>
    <property type="evidence" value="ECO:0007669"/>
    <property type="project" value="TreeGrafter"/>
</dbReference>
<feature type="compositionally biased region" description="Basic residues" evidence="12">
    <location>
        <begin position="371"/>
        <end position="380"/>
    </location>
</feature>
<evidence type="ECO:0000256" key="2">
    <source>
        <dbReference type="ARBA" id="ARBA00004574"/>
    </source>
</evidence>
<reference evidence="15" key="1">
    <citation type="submission" date="2023-06" db="EMBL/GenBank/DDBJ databases">
        <authorList>
            <person name="Noh H."/>
        </authorList>
    </citation>
    <scope>NUCLEOTIDE SEQUENCE</scope>
    <source>
        <strain evidence="15">DUCC20226</strain>
    </source>
</reference>
<evidence type="ECO:0000256" key="1">
    <source>
        <dbReference type="ARBA" id="ARBA00004123"/>
    </source>
</evidence>
<evidence type="ECO:0000256" key="6">
    <source>
        <dbReference type="ARBA" id="ARBA00022895"/>
    </source>
</evidence>
<dbReference type="InterPro" id="IPR039595">
    <property type="entry name" value="TE2IP/Rap1"/>
</dbReference>
<dbReference type="GO" id="GO:0070187">
    <property type="term" value="C:shelterin complex"/>
    <property type="evidence" value="ECO:0007669"/>
    <property type="project" value="TreeGrafter"/>
</dbReference>
<gene>
    <name evidence="15" type="ORF">N8I77_012672</name>
</gene>
<dbReference type="Pfam" id="PF16589">
    <property type="entry name" value="BRCT_2"/>
    <property type="match status" value="1"/>
</dbReference>
<keyword evidence="16" id="KW-1185">Reference proteome</keyword>
<dbReference type="SMART" id="SM00501">
    <property type="entry name" value="BRIGHT"/>
    <property type="match status" value="1"/>
</dbReference>
<dbReference type="PROSITE" id="PS50172">
    <property type="entry name" value="BRCT"/>
    <property type="match status" value="1"/>
</dbReference>
<dbReference type="InterPro" id="IPR021661">
    <property type="entry name" value="Rap1_C"/>
</dbReference>
<keyword evidence="8" id="KW-0010">Activator</keyword>
<feature type="compositionally biased region" description="Polar residues" evidence="12">
    <location>
        <begin position="299"/>
        <end position="308"/>
    </location>
</feature>
<dbReference type="Gene3D" id="1.20.5.190">
    <property type="match status" value="1"/>
</dbReference>
<evidence type="ECO:0000259" key="14">
    <source>
        <dbReference type="PROSITE" id="PS51011"/>
    </source>
</evidence>
<dbReference type="InterPro" id="IPR001606">
    <property type="entry name" value="ARID_dom"/>
</dbReference>
<dbReference type="GO" id="GO:0042162">
    <property type="term" value="F:telomeric DNA binding"/>
    <property type="evidence" value="ECO:0007669"/>
    <property type="project" value="TreeGrafter"/>
</dbReference>
<dbReference type="Pfam" id="PF11626">
    <property type="entry name" value="Rap1_C"/>
    <property type="match status" value="1"/>
</dbReference>
<evidence type="ECO:0000256" key="4">
    <source>
        <dbReference type="ARBA" id="ARBA00017805"/>
    </source>
</evidence>
<evidence type="ECO:0000256" key="10">
    <source>
        <dbReference type="ARBA" id="ARBA00023242"/>
    </source>
</evidence>
<feature type="compositionally biased region" description="Low complexity" evidence="12">
    <location>
        <begin position="341"/>
        <end position="353"/>
    </location>
</feature>
<dbReference type="InterPro" id="IPR001357">
    <property type="entry name" value="BRCT_dom"/>
</dbReference>
<evidence type="ECO:0000313" key="15">
    <source>
        <dbReference type="EMBL" id="KAK2597920.1"/>
    </source>
</evidence>
<feature type="region of interest" description="Disordered" evidence="12">
    <location>
        <begin position="169"/>
        <end position="234"/>
    </location>
</feature>
<keyword evidence="6" id="KW-0779">Telomere</keyword>
<dbReference type="SUPFAM" id="SSF46774">
    <property type="entry name" value="ARID-like"/>
    <property type="match status" value="1"/>
</dbReference>
<feature type="compositionally biased region" description="Low complexity" evidence="12">
    <location>
        <begin position="800"/>
        <end position="826"/>
    </location>
</feature>
<feature type="compositionally biased region" description="Polar residues" evidence="12">
    <location>
        <begin position="201"/>
        <end position="221"/>
    </location>
</feature>
<evidence type="ECO:0000256" key="3">
    <source>
        <dbReference type="ARBA" id="ARBA00010467"/>
    </source>
</evidence>
<evidence type="ECO:0000256" key="8">
    <source>
        <dbReference type="ARBA" id="ARBA00023159"/>
    </source>
</evidence>
<feature type="region of interest" description="Disordered" evidence="12">
    <location>
        <begin position="575"/>
        <end position="686"/>
    </location>
</feature>
<dbReference type="EMBL" id="JAUJFL010000009">
    <property type="protein sequence ID" value="KAK2597920.1"/>
    <property type="molecule type" value="Genomic_DNA"/>
</dbReference>
<keyword evidence="7" id="KW-0805">Transcription regulation</keyword>
<dbReference type="InterPro" id="IPR036431">
    <property type="entry name" value="ARID_dom_sf"/>
</dbReference>
<dbReference type="PANTHER" id="PTHR16466:SF6">
    <property type="entry name" value="TELOMERIC REPEAT-BINDING FACTOR 2-INTERACTING PROTEIN 1"/>
    <property type="match status" value="1"/>
</dbReference>
<dbReference type="CDD" id="cd16100">
    <property type="entry name" value="ARID"/>
    <property type="match status" value="1"/>
</dbReference>
<organism evidence="15 16">
    <name type="scientific">Phomopsis amygdali</name>
    <name type="common">Fusicoccum amygdali</name>
    <dbReference type="NCBI Taxonomy" id="1214568"/>
    <lineage>
        <taxon>Eukaryota</taxon>
        <taxon>Fungi</taxon>
        <taxon>Dikarya</taxon>
        <taxon>Ascomycota</taxon>
        <taxon>Pezizomycotina</taxon>
        <taxon>Sordariomycetes</taxon>
        <taxon>Sordariomycetidae</taxon>
        <taxon>Diaporthales</taxon>
        <taxon>Diaporthaceae</taxon>
        <taxon>Diaporthe</taxon>
    </lineage>
</organism>
<evidence type="ECO:0000256" key="5">
    <source>
        <dbReference type="ARBA" id="ARBA00022454"/>
    </source>
</evidence>
<dbReference type="PROSITE" id="PS50096">
    <property type="entry name" value="IQ"/>
    <property type="match status" value="2"/>
</dbReference>
<keyword evidence="10" id="KW-0539">Nucleus</keyword>
<feature type="compositionally biased region" description="Polar residues" evidence="12">
    <location>
        <begin position="611"/>
        <end position="621"/>
    </location>
</feature>
<dbReference type="Gene3D" id="1.10.150.60">
    <property type="entry name" value="ARID DNA-binding domain"/>
    <property type="match status" value="1"/>
</dbReference>
<dbReference type="SMART" id="SM01014">
    <property type="entry name" value="ARID"/>
    <property type="match status" value="1"/>
</dbReference>
<dbReference type="InterPro" id="IPR009057">
    <property type="entry name" value="Homeodomain-like_sf"/>
</dbReference>
<name>A0AAD9S317_PHOAM</name>
<keyword evidence="9" id="KW-0804">Transcription</keyword>
<comment type="similarity">
    <text evidence="3">Belongs to the RAP1 family.</text>
</comment>
<dbReference type="Pfam" id="PF08914">
    <property type="entry name" value="Myb_Rap1"/>
    <property type="match status" value="2"/>
</dbReference>
<comment type="caution">
    <text evidence="15">The sequence shown here is derived from an EMBL/GenBank/DDBJ whole genome shotgun (WGS) entry which is preliminary data.</text>
</comment>
<dbReference type="PANTHER" id="PTHR16466">
    <property type="entry name" value="TELOMERE REPEAT-BINDING FACTOR 2-INTERACTING PROTEIN 1"/>
    <property type="match status" value="1"/>
</dbReference>
<keyword evidence="5" id="KW-0158">Chromosome</keyword>
<feature type="region of interest" description="Disordered" evidence="12">
    <location>
        <begin position="435"/>
        <end position="465"/>
    </location>
</feature>
<dbReference type="Gene3D" id="1.10.10.60">
    <property type="entry name" value="Homeodomain-like"/>
    <property type="match status" value="2"/>
</dbReference>
<dbReference type="CDD" id="cd23767">
    <property type="entry name" value="IQCD"/>
    <property type="match status" value="1"/>
</dbReference>
<feature type="domain" description="ARID" evidence="14">
    <location>
        <begin position="463"/>
        <end position="553"/>
    </location>
</feature>
<protein>
    <recommendedName>
        <fullName evidence="4">Telomeric repeat-binding factor 2-interacting protein 1</fullName>
    </recommendedName>
    <alternativeName>
        <fullName evidence="11">Repressor/activator protein 1 homolog</fullName>
    </alternativeName>
</protein>
<evidence type="ECO:0000313" key="16">
    <source>
        <dbReference type="Proteomes" id="UP001265746"/>
    </source>
</evidence>
<dbReference type="InterPro" id="IPR015010">
    <property type="entry name" value="TERF2IP_Myb"/>
</dbReference>
<feature type="compositionally biased region" description="Polar residues" evidence="12">
    <location>
        <begin position="875"/>
        <end position="912"/>
    </location>
</feature>
<feature type="region of interest" description="Disordered" evidence="12">
    <location>
        <begin position="701"/>
        <end position="925"/>
    </location>
</feature>
<feature type="region of interest" description="Disordered" evidence="12">
    <location>
        <begin position="299"/>
        <end position="382"/>
    </location>
</feature>
<evidence type="ECO:0000256" key="12">
    <source>
        <dbReference type="SAM" id="MobiDB-lite"/>
    </source>
</evidence>
<dbReference type="CDD" id="cd11655">
    <property type="entry name" value="rap1_myb-like"/>
    <property type="match status" value="2"/>
</dbReference>
<dbReference type="InterPro" id="IPR000048">
    <property type="entry name" value="IQ_motif_EF-hand-BS"/>
</dbReference>
<dbReference type="Proteomes" id="UP001265746">
    <property type="component" value="Unassembled WGS sequence"/>
</dbReference>
<proteinExistence type="inferred from homology"/>
<evidence type="ECO:0000259" key="13">
    <source>
        <dbReference type="PROSITE" id="PS50172"/>
    </source>
</evidence>
<dbReference type="PROSITE" id="PS51011">
    <property type="entry name" value="ARID"/>
    <property type="match status" value="1"/>
</dbReference>
<dbReference type="SUPFAM" id="SSF46689">
    <property type="entry name" value="Homeodomain-like"/>
    <property type="match status" value="2"/>
</dbReference>
<feature type="domain" description="BRCT" evidence="13">
    <location>
        <begin position="12"/>
        <end position="94"/>
    </location>
</feature>
<sequence length="1052" mass="117479">MPIVYDGSRGSSHGDLFTGLKLFIFHRVPQRERWIDLVQGNGGEVVKLESQADMLIADHVKRGGAAPPPGSYSWQWIEYSVKNGYLEHQDDYRIEEAPARTAGTSAPTKGKRVPFTSSDDDILMKFVVGHERQGNAISGNVIFKILEEQHPHHTWQSWRDRWVKYVSNRPRPNLPQENPQPEGGVESLSPRAARSADRPTRSQPGPSNTQSTPSRSPMSTLKKQERRHGRNLFTKEDDKLLLEMIRETLEFNKTAAAKGKPGKRLSGNKIYQEFAEENPRHSWHSWRDRWLRHLSHGNTFEQNGSQMQKEGAGGEDDSAEQPQPRSGPNRDEAPRTAAKRVPAPSSTAVPSPAQRTTQPPDARSDGERLKRQQQSKRRARAAQLLQRTWRGHVVRRDRAQLESSIVPLQSLIRGYLLRMREAENLLVAVEMANQPLEDDQDEDTEQYEDAQEGLSQEVDGNDSSSRDQFYDDLQDYLEVSGAKIQRRPVVEGREIELWDLFTAVTQQDCAVEDRDWTNVAQRLGFDWTKSATCAENLRACYNRNLADFEEAIGSYDDQDDTSIVDDEHVAHDEELVLPQTSDAVTAPKEPYPAPSSPPYRSSSPISGLKRSFQQSNASQSELGYPSDGSRKRRRRDYGKVIPPTPERELRFTGESSSRAEAQGFSSPSNHREAAPRPNNVYSADDAEDFLNNGMRDIEEVDELPELAPSKKKRFLEPETQDFGLAMGGDDHVRQTIERNNTGYFTDEDDNTPSQQLLSELDAFSSPAPPVSRKGNGTAPANRTPFVEPRPKPFGGPAQMTHGSASKTATTTGSDVVATSASASSLKATKRSLPQHYQRQPVAPAAPASIRNGIDVPQPHPRSSIVGRTAVVAPNDVSQRSRQSVPTTPTRAALSSTQPRGTSGRVSASSTRGRNPERSQDQDQPIDFNKEYVDAQFEHFSALGYDTRQIGQAMEAASLQRGPMTVALQSLDSGKGIPRDAPGVWTDDDDEKLRKVRDYDRRAKMGVSSSGSNEDPREKARVERFRNFLAMKHNEWVDVRLAFMDAMDKGPDA</sequence>
<dbReference type="Pfam" id="PF01388">
    <property type="entry name" value="ARID"/>
    <property type="match status" value="1"/>
</dbReference>